<feature type="signal peptide" evidence="1">
    <location>
        <begin position="1"/>
        <end position="16"/>
    </location>
</feature>
<protein>
    <submittedName>
        <fullName evidence="2">Uncharacterized protein</fullName>
    </submittedName>
</protein>
<dbReference type="EMBL" id="VIEB01000005">
    <property type="protein sequence ID" value="TQE14152.1"/>
    <property type="molecule type" value="Genomic_DNA"/>
</dbReference>
<dbReference type="AlphaFoldDB" id="A0A540NSY4"/>
<evidence type="ECO:0000313" key="3">
    <source>
        <dbReference type="Proteomes" id="UP000315295"/>
    </source>
</evidence>
<proteinExistence type="predicted"/>
<name>A0A540NSY4_MALBA</name>
<keyword evidence="3" id="KW-1185">Reference proteome</keyword>
<dbReference type="Proteomes" id="UP000315295">
    <property type="component" value="Unassembled WGS sequence"/>
</dbReference>
<keyword evidence="1" id="KW-0732">Signal</keyword>
<comment type="caution">
    <text evidence="2">The sequence shown here is derived from an EMBL/GenBank/DDBJ whole genome shotgun (WGS) entry which is preliminary data.</text>
</comment>
<sequence length="97" mass="10832">MHSSLFLLALPPSAKAATTSSPEWVSEKLRSFEEVGLEEEEAVSWVPLHQLQVLGKINVVDGFAAEDNGGGVEFELRPIRYRSHRRKGWARVGFLGR</sequence>
<gene>
    <name evidence="2" type="ORF">C1H46_000071</name>
</gene>
<reference evidence="2 3" key="1">
    <citation type="journal article" date="2019" name="G3 (Bethesda)">
        <title>Sequencing of a Wild Apple (Malus baccata) Genome Unravels the Differences Between Cultivated and Wild Apple Species Regarding Disease Resistance and Cold Tolerance.</title>
        <authorList>
            <person name="Chen X."/>
        </authorList>
    </citation>
    <scope>NUCLEOTIDE SEQUENCE [LARGE SCALE GENOMIC DNA]</scope>
    <source>
        <strain evidence="3">cv. Shandingzi</strain>
        <tissue evidence="2">Leaves</tissue>
    </source>
</reference>
<evidence type="ECO:0000256" key="1">
    <source>
        <dbReference type="SAM" id="SignalP"/>
    </source>
</evidence>
<accession>A0A540NSY4</accession>
<organism evidence="2 3">
    <name type="scientific">Malus baccata</name>
    <name type="common">Siberian crab apple</name>
    <name type="synonym">Pyrus baccata</name>
    <dbReference type="NCBI Taxonomy" id="106549"/>
    <lineage>
        <taxon>Eukaryota</taxon>
        <taxon>Viridiplantae</taxon>
        <taxon>Streptophyta</taxon>
        <taxon>Embryophyta</taxon>
        <taxon>Tracheophyta</taxon>
        <taxon>Spermatophyta</taxon>
        <taxon>Magnoliopsida</taxon>
        <taxon>eudicotyledons</taxon>
        <taxon>Gunneridae</taxon>
        <taxon>Pentapetalae</taxon>
        <taxon>rosids</taxon>
        <taxon>fabids</taxon>
        <taxon>Rosales</taxon>
        <taxon>Rosaceae</taxon>
        <taxon>Amygdaloideae</taxon>
        <taxon>Maleae</taxon>
        <taxon>Malus</taxon>
    </lineage>
</organism>
<feature type="chain" id="PRO_5022214473" evidence="1">
    <location>
        <begin position="17"/>
        <end position="97"/>
    </location>
</feature>
<evidence type="ECO:0000313" key="2">
    <source>
        <dbReference type="EMBL" id="TQE14152.1"/>
    </source>
</evidence>